<name>A0ABN6KED4_9LEPT</name>
<dbReference type="EMBL" id="AP025028">
    <property type="protein sequence ID" value="BDA79399.1"/>
    <property type="molecule type" value="Genomic_DNA"/>
</dbReference>
<dbReference type="PANTHER" id="PTHR48219">
    <property type="entry name" value="VACUOLAR PROTEIN SORTING-ASSOCIATED PROTEIN 62-RELATED"/>
    <property type="match status" value="1"/>
</dbReference>
<evidence type="ECO:0000313" key="2">
    <source>
        <dbReference type="Proteomes" id="UP000245263"/>
    </source>
</evidence>
<gene>
    <name evidence="1" type="ORF">LPTSP3_g23290</name>
</gene>
<dbReference type="InterPro" id="IPR009291">
    <property type="entry name" value="Vps62"/>
</dbReference>
<evidence type="ECO:0000313" key="1">
    <source>
        <dbReference type="EMBL" id="BDA79399.1"/>
    </source>
</evidence>
<sequence>MPATLQISVTSHFRWIYDDRGTGAKQDGCFWRPTPDKPNEWFILGDYVQNGKYPDPTTSSPQPTASVTIVKVAGEDDPDSPILREPIDYVEIWNDRNSGGKYDCAIWWPKPPDGYYSLGYVTTPNYSKPSTSLIRCVRHDYCKEGDLNALKAVWNDLKSGASKDVSTWLVPRMNTYYAQGDYFGPRGPYYVLKDLH</sequence>
<proteinExistence type="predicted"/>
<dbReference type="RefSeq" id="WP_109019192.1">
    <property type="nucleotide sequence ID" value="NZ_AP025028.1"/>
</dbReference>
<organism evidence="1 2">
    <name type="scientific">Leptospira kobayashii</name>
    <dbReference type="NCBI Taxonomy" id="1917830"/>
    <lineage>
        <taxon>Bacteria</taxon>
        <taxon>Pseudomonadati</taxon>
        <taxon>Spirochaetota</taxon>
        <taxon>Spirochaetia</taxon>
        <taxon>Leptospirales</taxon>
        <taxon>Leptospiraceae</taxon>
        <taxon>Leptospira</taxon>
    </lineage>
</organism>
<reference evidence="1 2" key="1">
    <citation type="submission" date="2021-08" db="EMBL/GenBank/DDBJ databases">
        <title>Complete genome sequence of Leptospira kobayashii strain E30.</title>
        <authorList>
            <person name="Nakao R."/>
            <person name="Nakamura S."/>
            <person name="Masuzawa T."/>
            <person name="Koizumi N."/>
        </authorList>
    </citation>
    <scope>NUCLEOTIDE SEQUENCE [LARGE SCALE GENOMIC DNA]</scope>
    <source>
        <strain evidence="1 2">E30</strain>
    </source>
</reference>
<dbReference type="Proteomes" id="UP000245263">
    <property type="component" value="Chromosome 1"/>
</dbReference>
<keyword evidence="2" id="KW-1185">Reference proteome</keyword>
<dbReference type="Pfam" id="PF06101">
    <property type="entry name" value="Vps62"/>
    <property type="match status" value="1"/>
</dbReference>
<dbReference type="PANTHER" id="PTHR48219:SF2">
    <property type="entry name" value="VACUOLAR PROTEIN SORTING-ASSOCIATED PROTEIN 62"/>
    <property type="match status" value="1"/>
</dbReference>
<accession>A0ABN6KED4</accession>
<evidence type="ECO:0008006" key="3">
    <source>
        <dbReference type="Google" id="ProtNLM"/>
    </source>
</evidence>
<protein>
    <recommendedName>
        <fullName evidence="3">Lipoprotein</fullName>
    </recommendedName>
</protein>